<evidence type="ECO:0000313" key="5">
    <source>
        <dbReference type="Proteomes" id="UP000094070"/>
    </source>
</evidence>
<keyword evidence="3" id="KW-0732">Signal</keyword>
<dbReference type="PANTHER" id="PTHR43649">
    <property type="entry name" value="ARABINOSE-BINDING PROTEIN-RELATED"/>
    <property type="match status" value="1"/>
</dbReference>
<reference evidence="4 5" key="1">
    <citation type="journal article" date="2012" name="Science">
        <title>Ecological populations of bacteria act as socially cohesive units of antibiotic production and resistance.</title>
        <authorList>
            <person name="Cordero O.X."/>
            <person name="Wildschutte H."/>
            <person name="Kirkup B."/>
            <person name="Proehl S."/>
            <person name="Ngo L."/>
            <person name="Hussain F."/>
            <person name="Le Roux F."/>
            <person name="Mincer T."/>
            <person name="Polz M.F."/>
        </authorList>
    </citation>
    <scope>NUCLEOTIDE SEQUENCE [LARGE SCALE GENOMIC DNA]</scope>
    <source>
        <strain evidence="4 5">1S-45</strain>
    </source>
</reference>
<dbReference type="PANTHER" id="PTHR43649:SF11">
    <property type="entry name" value="ABC TRANSPORTER SUBSTRATE-BINDING PROTEIN YESO-RELATED"/>
    <property type="match status" value="1"/>
</dbReference>
<dbReference type="GO" id="GO:0042597">
    <property type="term" value="C:periplasmic space"/>
    <property type="evidence" value="ECO:0007669"/>
    <property type="project" value="UniProtKB-SubCell"/>
</dbReference>
<comment type="similarity">
    <text evidence="2">Belongs to the bacterial solute-binding protein 1 family.</text>
</comment>
<evidence type="ECO:0000256" key="1">
    <source>
        <dbReference type="ARBA" id="ARBA00004418"/>
    </source>
</evidence>
<dbReference type="STRING" id="1188252.A1QC_09360"/>
<accession>A0A1E5E1M8</accession>
<dbReference type="OrthoDB" id="7317090at2"/>
<proteinExistence type="inferred from homology"/>
<dbReference type="AlphaFoldDB" id="A0A1E5E1M8"/>
<protein>
    <submittedName>
        <fullName evidence="4">Sugar ABC transporter substrate-binding protein</fullName>
    </submittedName>
</protein>
<gene>
    <name evidence="4" type="ORF">A1QC_09360</name>
</gene>
<name>A0A1E5E1M8_9VIBR</name>
<feature type="signal peptide" evidence="3">
    <location>
        <begin position="1"/>
        <end position="23"/>
    </location>
</feature>
<dbReference type="SUPFAM" id="SSF53850">
    <property type="entry name" value="Periplasmic binding protein-like II"/>
    <property type="match status" value="1"/>
</dbReference>
<dbReference type="eggNOG" id="COG1653">
    <property type="taxonomic scope" value="Bacteria"/>
</dbReference>
<dbReference type="Gene3D" id="3.40.190.10">
    <property type="entry name" value="Periplasmic binding protein-like II"/>
    <property type="match status" value="2"/>
</dbReference>
<comment type="caution">
    <text evidence="4">The sequence shown here is derived from an EMBL/GenBank/DDBJ whole genome shotgun (WGS) entry which is preliminary data.</text>
</comment>
<feature type="chain" id="PRO_5009174610" evidence="3">
    <location>
        <begin position="24"/>
        <end position="426"/>
    </location>
</feature>
<dbReference type="RefSeq" id="WP_017024510.1">
    <property type="nucleotide sequence ID" value="NZ_AJYK02000065.1"/>
</dbReference>
<organism evidence="4 5">
    <name type="scientific">Vibrio rumoiensis 1S-45</name>
    <dbReference type="NCBI Taxonomy" id="1188252"/>
    <lineage>
        <taxon>Bacteria</taxon>
        <taxon>Pseudomonadati</taxon>
        <taxon>Pseudomonadota</taxon>
        <taxon>Gammaproteobacteria</taxon>
        <taxon>Vibrionales</taxon>
        <taxon>Vibrionaceae</taxon>
        <taxon>Vibrio</taxon>
    </lineage>
</organism>
<comment type="subcellular location">
    <subcellularLocation>
        <location evidence="1">Periplasm</location>
    </subcellularLocation>
</comment>
<dbReference type="Proteomes" id="UP000094070">
    <property type="component" value="Unassembled WGS sequence"/>
</dbReference>
<evidence type="ECO:0000256" key="3">
    <source>
        <dbReference type="SAM" id="SignalP"/>
    </source>
</evidence>
<dbReference type="Pfam" id="PF01547">
    <property type="entry name" value="SBP_bac_1"/>
    <property type="match status" value="1"/>
</dbReference>
<dbReference type="EMBL" id="AJYK02000065">
    <property type="protein sequence ID" value="OEF25206.1"/>
    <property type="molecule type" value="Genomic_DNA"/>
</dbReference>
<evidence type="ECO:0000256" key="2">
    <source>
        <dbReference type="ARBA" id="ARBA00008520"/>
    </source>
</evidence>
<evidence type="ECO:0000313" key="4">
    <source>
        <dbReference type="EMBL" id="OEF25206.1"/>
    </source>
</evidence>
<keyword evidence="5" id="KW-1185">Reference proteome</keyword>
<dbReference type="InterPro" id="IPR050490">
    <property type="entry name" value="Bact_solute-bd_prot1"/>
</dbReference>
<dbReference type="InterPro" id="IPR006059">
    <property type="entry name" value="SBP"/>
</dbReference>
<sequence>MKKNLITTVTTLALAVASANAFADVELRMSWWGGNERHQATNAALERFQEKYPDISVKGEYTGWDGHLSRLTTQIAGNTEPDVMQTNWNWMPIFSKDGSGFYDMTSLSKELGVSNFPEASIEMSTNAGKLNGLPVSMTSRVFYFNKDSWEKAGLSYPKNWDELMNAGPVFKEKLGEKYYPLVIEARDVFAMNRSYMIQKYNKDIIGTDGMLQFDQQEMTEFFQLYADQVKNHVFPSTKEFASYGRSNLYEMRPWIEGEFGGVYMWDSAIAKYSDNLKPPMQLELADYPMVDGATDAGLLSRPSMMFSIGRNTEHPEEAAKLVNFLLNDPDGVKALGLSRSIPLSKSGLNTLTETGQLDKNSLQYRGYQQALDVPKKIVATPYTDNAQVMEMFSEEMQHIDYGKATPEEAAKSFLRKGNRLLKKLTR</sequence>